<dbReference type="OrthoDB" id="422540at2759"/>
<comment type="caution">
    <text evidence="2">The sequence shown here is derived from an EMBL/GenBank/DDBJ whole genome shotgun (WGS) entry which is preliminary data.</text>
</comment>
<dbReference type="EMBL" id="VXBA01003824">
    <property type="protein sequence ID" value="NXM73747.1"/>
    <property type="molecule type" value="Genomic_DNA"/>
</dbReference>
<dbReference type="InterPro" id="IPR043502">
    <property type="entry name" value="DNA/RNA_pol_sf"/>
</dbReference>
<feature type="domain" description="Reverse transcriptase thumb" evidence="1">
    <location>
        <begin position="4"/>
        <end position="54"/>
    </location>
</feature>
<reference evidence="2 3" key="1">
    <citation type="submission" date="2019-09" db="EMBL/GenBank/DDBJ databases">
        <title>Bird 10,000 Genomes (B10K) Project - Family phase.</title>
        <authorList>
            <person name="Zhang G."/>
        </authorList>
    </citation>
    <scope>NUCLEOTIDE SEQUENCE [LARGE SCALE GENOMIC DNA]</scope>
    <source>
        <strain evidence="2">B10K-DU-002-03</strain>
        <tissue evidence="2">Muscle</tissue>
    </source>
</reference>
<dbReference type="Gene3D" id="3.30.70.270">
    <property type="match status" value="1"/>
</dbReference>
<sequence>SGIPQHLTLKPEVKILNDLQNLLGMTNWIRPLLGISTQQLKNLFDLLKDRDLASR</sequence>
<gene>
    <name evidence="2" type="primary">Ervk6_2</name>
    <name evidence="2" type="ORF">SERLUN_R15860</name>
</gene>
<evidence type="ECO:0000313" key="3">
    <source>
        <dbReference type="Proteomes" id="UP000553648"/>
    </source>
</evidence>
<keyword evidence="3" id="KW-1185">Reference proteome</keyword>
<feature type="non-terminal residue" evidence="2">
    <location>
        <position position="1"/>
    </location>
</feature>
<dbReference type="AlphaFoldDB" id="A0A7L1DA46"/>
<accession>A0A7L1DA46</accession>
<organism evidence="2 3">
    <name type="scientific">Serilophus lunatus</name>
    <name type="common">silver-breasted broadbill</name>
    <dbReference type="NCBI Taxonomy" id="239386"/>
    <lineage>
        <taxon>Eukaryota</taxon>
        <taxon>Metazoa</taxon>
        <taxon>Chordata</taxon>
        <taxon>Craniata</taxon>
        <taxon>Vertebrata</taxon>
        <taxon>Euteleostomi</taxon>
        <taxon>Archelosauria</taxon>
        <taxon>Archosauria</taxon>
        <taxon>Dinosauria</taxon>
        <taxon>Saurischia</taxon>
        <taxon>Theropoda</taxon>
        <taxon>Coelurosauria</taxon>
        <taxon>Aves</taxon>
        <taxon>Neognathae</taxon>
        <taxon>Neoaves</taxon>
        <taxon>Telluraves</taxon>
        <taxon>Australaves</taxon>
        <taxon>Passeriformes</taxon>
        <taxon>Eurylaimidae</taxon>
        <taxon>Serilophus</taxon>
    </lineage>
</organism>
<dbReference type="InterPro" id="IPR010661">
    <property type="entry name" value="RVT_thumb"/>
</dbReference>
<name>A0A7L1DA46_9PASS</name>
<dbReference type="Proteomes" id="UP000553648">
    <property type="component" value="Unassembled WGS sequence"/>
</dbReference>
<dbReference type="SUPFAM" id="SSF56672">
    <property type="entry name" value="DNA/RNA polymerases"/>
    <property type="match status" value="1"/>
</dbReference>
<proteinExistence type="predicted"/>
<protein>
    <submittedName>
        <fullName evidence="2">POK6 protein</fullName>
    </submittedName>
</protein>
<feature type="non-terminal residue" evidence="2">
    <location>
        <position position="55"/>
    </location>
</feature>
<dbReference type="GO" id="GO:0003964">
    <property type="term" value="F:RNA-directed DNA polymerase activity"/>
    <property type="evidence" value="ECO:0007669"/>
    <property type="project" value="InterPro"/>
</dbReference>
<evidence type="ECO:0000259" key="1">
    <source>
        <dbReference type="Pfam" id="PF06817"/>
    </source>
</evidence>
<dbReference type="InterPro" id="IPR043128">
    <property type="entry name" value="Rev_trsase/Diguanyl_cyclase"/>
</dbReference>
<evidence type="ECO:0000313" key="2">
    <source>
        <dbReference type="EMBL" id="NXM73747.1"/>
    </source>
</evidence>
<dbReference type="Pfam" id="PF06817">
    <property type="entry name" value="RVT_thumb"/>
    <property type="match status" value="1"/>
</dbReference>